<accession>A0AAV6VUQ3</accession>
<keyword evidence="2 4" id="KW-0694">RNA-binding</keyword>
<evidence type="ECO:0000256" key="5">
    <source>
        <dbReference type="SAM" id="MobiDB-lite"/>
    </source>
</evidence>
<dbReference type="PANTHER" id="PTHR46754">
    <property type="entry name" value="MKI67 FHA DOMAIN-INTERACTING NUCLEOLAR PHOSPHOPROTEIN"/>
    <property type="match status" value="1"/>
</dbReference>
<proteinExistence type="predicted"/>
<evidence type="ECO:0000256" key="2">
    <source>
        <dbReference type="ARBA" id="ARBA00022884"/>
    </source>
</evidence>
<comment type="caution">
    <text evidence="7">The sequence shown here is derived from an EMBL/GenBank/DDBJ whole genome shotgun (WGS) entry which is preliminary data.</text>
</comment>
<dbReference type="Gene3D" id="3.30.70.330">
    <property type="match status" value="1"/>
</dbReference>
<dbReference type="SUPFAM" id="SSF54928">
    <property type="entry name" value="RNA-binding domain, RBD"/>
    <property type="match status" value="1"/>
</dbReference>
<gene>
    <name evidence="7" type="ORF">JTE90_009348</name>
</gene>
<dbReference type="Proteomes" id="UP000827092">
    <property type="component" value="Unassembled WGS sequence"/>
</dbReference>
<evidence type="ECO:0000313" key="7">
    <source>
        <dbReference type="EMBL" id="KAG8199501.1"/>
    </source>
</evidence>
<dbReference type="InterPro" id="IPR012677">
    <property type="entry name" value="Nucleotide-bd_a/b_plait_sf"/>
</dbReference>
<dbReference type="GO" id="GO:0003723">
    <property type="term" value="F:RNA binding"/>
    <property type="evidence" value="ECO:0007669"/>
    <property type="project" value="UniProtKB-UniRule"/>
</dbReference>
<feature type="compositionally biased region" description="Basic and acidic residues" evidence="5">
    <location>
        <begin position="7"/>
        <end position="24"/>
    </location>
</feature>
<dbReference type="SMART" id="SM00360">
    <property type="entry name" value="RRM"/>
    <property type="match status" value="1"/>
</dbReference>
<dbReference type="InterPro" id="IPR035979">
    <property type="entry name" value="RBD_domain_sf"/>
</dbReference>
<feature type="domain" description="RRM" evidence="6">
    <location>
        <begin position="45"/>
        <end position="124"/>
    </location>
</feature>
<evidence type="ECO:0000259" key="6">
    <source>
        <dbReference type="PROSITE" id="PS50102"/>
    </source>
</evidence>
<dbReference type="AlphaFoldDB" id="A0AAV6VUQ3"/>
<dbReference type="InterPro" id="IPR000504">
    <property type="entry name" value="RRM_dom"/>
</dbReference>
<feature type="region of interest" description="Disordered" evidence="5">
    <location>
        <begin position="1"/>
        <end position="41"/>
    </location>
</feature>
<organism evidence="7 8">
    <name type="scientific">Oedothorax gibbosus</name>
    <dbReference type="NCBI Taxonomy" id="931172"/>
    <lineage>
        <taxon>Eukaryota</taxon>
        <taxon>Metazoa</taxon>
        <taxon>Ecdysozoa</taxon>
        <taxon>Arthropoda</taxon>
        <taxon>Chelicerata</taxon>
        <taxon>Arachnida</taxon>
        <taxon>Araneae</taxon>
        <taxon>Araneomorphae</taxon>
        <taxon>Entelegynae</taxon>
        <taxon>Araneoidea</taxon>
        <taxon>Linyphiidae</taxon>
        <taxon>Erigoninae</taxon>
        <taxon>Oedothorax</taxon>
    </lineage>
</organism>
<evidence type="ECO:0000256" key="3">
    <source>
        <dbReference type="ARBA" id="ARBA00023242"/>
    </source>
</evidence>
<keyword evidence="8" id="KW-1185">Reference proteome</keyword>
<dbReference type="PROSITE" id="PS50102">
    <property type="entry name" value="RRM"/>
    <property type="match status" value="1"/>
</dbReference>
<feature type="compositionally biased region" description="Basic residues" evidence="5">
    <location>
        <begin position="25"/>
        <end position="35"/>
    </location>
</feature>
<evidence type="ECO:0000256" key="1">
    <source>
        <dbReference type="ARBA" id="ARBA00004604"/>
    </source>
</evidence>
<keyword evidence="3" id="KW-0539">Nucleus</keyword>
<evidence type="ECO:0000256" key="4">
    <source>
        <dbReference type="PROSITE-ProRule" id="PRU00176"/>
    </source>
</evidence>
<dbReference type="GO" id="GO:0005730">
    <property type="term" value="C:nucleolus"/>
    <property type="evidence" value="ECO:0007669"/>
    <property type="project" value="UniProtKB-SubCell"/>
</dbReference>
<evidence type="ECO:0000313" key="8">
    <source>
        <dbReference type="Proteomes" id="UP000827092"/>
    </source>
</evidence>
<dbReference type="Pfam" id="PF00076">
    <property type="entry name" value="RRM_1"/>
    <property type="match status" value="1"/>
</dbReference>
<sequence>MNSFVENVRKKIEAKRKGPKDPNKKTRGKRSKKAVRQVEEDNEPGTVFVSHLPHGFYEKNLERYFSQFGKVLKVRVARSKKSGRPKGFAYIKFLRAVLREEVLSSDLHRKKVNAKRSEESLVRSKIRKLDRLSKLKKSLKNKGIQFKVKPFTTKDA</sequence>
<dbReference type="EMBL" id="JAFNEN010000026">
    <property type="protein sequence ID" value="KAG8199501.1"/>
    <property type="molecule type" value="Genomic_DNA"/>
</dbReference>
<comment type="subcellular location">
    <subcellularLocation>
        <location evidence="1">Nucleus</location>
        <location evidence="1">Nucleolus</location>
    </subcellularLocation>
</comment>
<name>A0AAV6VUQ3_9ARAC</name>
<reference evidence="7 8" key="1">
    <citation type="journal article" date="2022" name="Nat. Ecol. Evol.">
        <title>A masculinizing supergene underlies an exaggerated male reproductive morph in a spider.</title>
        <authorList>
            <person name="Hendrickx F."/>
            <person name="De Corte Z."/>
            <person name="Sonet G."/>
            <person name="Van Belleghem S.M."/>
            <person name="Kostlbacher S."/>
            <person name="Vangestel C."/>
        </authorList>
    </citation>
    <scope>NUCLEOTIDE SEQUENCE [LARGE SCALE GENOMIC DNA]</scope>
    <source>
        <strain evidence="7">W744_W776</strain>
    </source>
</reference>
<protein>
    <recommendedName>
        <fullName evidence="6">RRM domain-containing protein</fullName>
    </recommendedName>
</protein>